<dbReference type="AlphaFoldDB" id="A0AA39FRZ5"/>
<protein>
    <submittedName>
        <fullName evidence="2">Uncharacterized protein</fullName>
    </submittedName>
</protein>
<comment type="caution">
    <text evidence="2">The sequence shown here is derived from an EMBL/GenBank/DDBJ whole genome shotgun (WGS) entry which is preliminary data.</text>
</comment>
<keyword evidence="3" id="KW-1185">Reference proteome</keyword>
<dbReference type="EMBL" id="JAQQBR010000031">
    <property type="protein sequence ID" value="KAK0174289.1"/>
    <property type="molecule type" value="Genomic_DNA"/>
</dbReference>
<feature type="non-terminal residue" evidence="2">
    <location>
        <position position="1"/>
    </location>
</feature>
<dbReference type="Proteomes" id="UP001168972">
    <property type="component" value="Unassembled WGS sequence"/>
</dbReference>
<accession>A0AA39FRZ5</accession>
<feature type="chain" id="PRO_5041319347" evidence="1">
    <location>
        <begin position="20"/>
        <end position="124"/>
    </location>
</feature>
<keyword evidence="1" id="KW-0732">Signal</keyword>
<organism evidence="2 3">
    <name type="scientific">Microctonus hyperodae</name>
    <name type="common">Parasitoid wasp</name>
    <dbReference type="NCBI Taxonomy" id="165561"/>
    <lineage>
        <taxon>Eukaryota</taxon>
        <taxon>Metazoa</taxon>
        <taxon>Ecdysozoa</taxon>
        <taxon>Arthropoda</taxon>
        <taxon>Hexapoda</taxon>
        <taxon>Insecta</taxon>
        <taxon>Pterygota</taxon>
        <taxon>Neoptera</taxon>
        <taxon>Endopterygota</taxon>
        <taxon>Hymenoptera</taxon>
        <taxon>Apocrita</taxon>
        <taxon>Ichneumonoidea</taxon>
        <taxon>Braconidae</taxon>
        <taxon>Euphorinae</taxon>
        <taxon>Microctonus</taxon>
    </lineage>
</organism>
<evidence type="ECO:0000313" key="3">
    <source>
        <dbReference type="Proteomes" id="UP001168972"/>
    </source>
</evidence>
<gene>
    <name evidence="2" type="ORF">PV327_011013</name>
</gene>
<evidence type="ECO:0000256" key="1">
    <source>
        <dbReference type="SAM" id="SignalP"/>
    </source>
</evidence>
<name>A0AA39FRZ5_MICHY</name>
<reference evidence="2" key="2">
    <citation type="submission" date="2023-03" db="EMBL/GenBank/DDBJ databases">
        <authorList>
            <person name="Inwood S.N."/>
            <person name="Skelly J.G."/>
            <person name="Guhlin J."/>
            <person name="Harrop T.W.R."/>
            <person name="Goldson S.G."/>
            <person name="Dearden P.K."/>
        </authorList>
    </citation>
    <scope>NUCLEOTIDE SEQUENCE</scope>
    <source>
        <strain evidence="2">Lincoln</strain>
        <tissue evidence="2">Whole body</tissue>
    </source>
</reference>
<evidence type="ECO:0000313" key="2">
    <source>
        <dbReference type="EMBL" id="KAK0174289.1"/>
    </source>
</evidence>
<reference evidence="2" key="1">
    <citation type="journal article" date="2023" name="bioRxiv">
        <title>Scaffold-level genome assemblies of two parasitoid biocontrol wasps reveal the parthenogenesis mechanism and an associated novel virus.</title>
        <authorList>
            <person name="Inwood S."/>
            <person name="Skelly J."/>
            <person name="Guhlin J."/>
            <person name="Harrop T."/>
            <person name="Goldson S."/>
            <person name="Dearden P."/>
        </authorList>
    </citation>
    <scope>NUCLEOTIDE SEQUENCE</scope>
    <source>
        <strain evidence="2">Lincoln</strain>
        <tissue evidence="2">Whole body</tissue>
    </source>
</reference>
<feature type="signal peptide" evidence="1">
    <location>
        <begin position="1"/>
        <end position="19"/>
    </location>
</feature>
<sequence length="124" mass="14348">MSALSFFVLQITIVQLASSQFNGATGGPSTFGYDAASVCGKPYSRNARAYLEKLPCDFRRQNWCTVAGHFYPWHAVKRFVKENQGLMRRMYGDETHISVLKTELEKNDIDIEFDERYQRSFNNY</sequence>
<proteinExistence type="predicted"/>